<reference evidence="1" key="1">
    <citation type="submission" date="2018-06" db="EMBL/GenBank/DDBJ databases">
        <authorList>
            <person name="Zhirakovskaya E."/>
        </authorList>
    </citation>
    <scope>NUCLEOTIDE SEQUENCE</scope>
</reference>
<organism evidence="1">
    <name type="scientific">hydrothermal vent metagenome</name>
    <dbReference type="NCBI Taxonomy" id="652676"/>
    <lineage>
        <taxon>unclassified sequences</taxon>
        <taxon>metagenomes</taxon>
        <taxon>ecological metagenomes</taxon>
    </lineage>
</organism>
<evidence type="ECO:0000313" key="1">
    <source>
        <dbReference type="EMBL" id="VAX40155.1"/>
    </source>
</evidence>
<sequence length="219" mass="25095">MLPRCMSALTRQIESPFRVLDWEPDVTQMLDEHHLVAWSSVARRRVHFAACLSHFLALQPDVEICPLYGRFITDLDSFCHQLERVLPGVPIARKIDGPDGLVALLRSRHTLRLRAASRYRYYIWNDADVMLKADHKLFGRLVDALVGVAAEAEYASDELLLVQRAAFIGGPMLDLYAENRKGQFRSWYDDGLGEPFWQMVTGLERPPVLRYQVDLLTQA</sequence>
<accession>A0A3B1E3E4</accession>
<proteinExistence type="predicted"/>
<gene>
    <name evidence="1" type="ORF">MNBD_PLANCTO03-590</name>
</gene>
<name>A0A3B1E3E4_9ZZZZ</name>
<protein>
    <submittedName>
        <fullName evidence="1">Uncharacterized protein</fullName>
    </submittedName>
</protein>
<dbReference type="AlphaFoldDB" id="A0A3B1E3E4"/>
<dbReference type="EMBL" id="UOGK01000343">
    <property type="protein sequence ID" value="VAX40155.1"/>
    <property type="molecule type" value="Genomic_DNA"/>
</dbReference>